<keyword evidence="1" id="KW-1133">Transmembrane helix</keyword>
<reference evidence="3" key="1">
    <citation type="submission" date="2019-08" db="EMBL/GenBank/DDBJ databases">
        <authorList>
            <person name="Kucharzyk K."/>
            <person name="Murdoch R.W."/>
            <person name="Higgins S."/>
            <person name="Loffler F."/>
        </authorList>
    </citation>
    <scope>NUCLEOTIDE SEQUENCE</scope>
</reference>
<gene>
    <name evidence="3" type="primary">vanT_1</name>
    <name evidence="3" type="ORF">SDC9_91499</name>
</gene>
<proteinExistence type="predicted"/>
<keyword evidence="1" id="KW-0472">Membrane</keyword>
<accession>A0A644ZVM7</accession>
<sequence length="397" mass="46887">MEQPHSSQVKPARPQYFAIDIAKFVFAFIVVAAHMYPFRSYTSDADFLLVQGIARVVVPFFFLTAAFLFFSRMKPPLSKKWQDAGYLWKYVERIGIMYCFWTLFINGLLALGWLVNGIQPGVFQLSRSFLLSAGYPFLVNHTGMNAFRVWQNGVLQWSGIRDYLYHLVQPFNQYHLWYFPALMLGMVLIYEMLKRVKPWVVILIGAVLFFLGSPADAYYGVTAYIPVVRLWANQYLALFYTTRNGIFYAILYLAIGAYFAWFPVWIKPGFARNVFWITFLAMLMESQILKSYAIQRDYNFYFFSIPSAIFLFLWLREIQLKPRWIYQWFREASILIYCSHGIFVILVPAIMGLMGWQQESFNSMLRFWLVYFCTVGFAALVLWLEKKPMFRWLQFLH</sequence>
<feature type="transmembrane region" description="Helical" evidence="1">
    <location>
        <begin position="16"/>
        <end position="36"/>
    </location>
</feature>
<dbReference type="EC" id="5.1.1.-" evidence="3"/>
<feature type="transmembrane region" description="Helical" evidence="1">
    <location>
        <begin position="245"/>
        <end position="266"/>
    </location>
</feature>
<keyword evidence="3" id="KW-0413">Isomerase</keyword>
<feature type="transmembrane region" description="Helical" evidence="1">
    <location>
        <begin position="273"/>
        <end position="292"/>
    </location>
</feature>
<feature type="transmembrane region" description="Helical" evidence="1">
    <location>
        <begin position="335"/>
        <end position="356"/>
    </location>
</feature>
<feature type="transmembrane region" description="Helical" evidence="1">
    <location>
        <begin position="90"/>
        <end position="115"/>
    </location>
</feature>
<evidence type="ECO:0000259" key="2">
    <source>
        <dbReference type="Pfam" id="PF01757"/>
    </source>
</evidence>
<organism evidence="3">
    <name type="scientific">bioreactor metagenome</name>
    <dbReference type="NCBI Taxonomy" id="1076179"/>
    <lineage>
        <taxon>unclassified sequences</taxon>
        <taxon>metagenomes</taxon>
        <taxon>ecological metagenomes</taxon>
    </lineage>
</organism>
<feature type="transmembrane region" description="Helical" evidence="1">
    <location>
        <begin position="48"/>
        <end position="70"/>
    </location>
</feature>
<keyword evidence="1" id="KW-0812">Transmembrane</keyword>
<feature type="domain" description="Acyltransferase 3" evidence="2">
    <location>
        <begin position="18"/>
        <end position="382"/>
    </location>
</feature>
<dbReference type="AlphaFoldDB" id="A0A644ZVM7"/>
<evidence type="ECO:0000313" key="3">
    <source>
        <dbReference type="EMBL" id="MPM44817.1"/>
    </source>
</evidence>
<dbReference type="EMBL" id="VSSQ01010630">
    <property type="protein sequence ID" value="MPM44817.1"/>
    <property type="molecule type" value="Genomic_DNA"/>
</dbReference>
<name>A0A644ZVM7_9ZZZZ</name>
<dbReference type="InterPro" id="IPR002656">
    <property type="entry name" value="Acyl_transf_3_dom"/>
</dbReference>
<feature type="transmembrane region" description="Helical" evidence="1">
    <location>
        <begin position="368"/>
        <end position="384"/>
    </location>
</feature>
<comment type="caution">
    <text evidence="3">The sequence shown here is derived from an EMBL/GenBank/DDBJ whole genome shotgun (WGS) entry which is preliminary data.</text>
</comment>
<dbReference type="Pfam" id="PF01757">
    <property type="entry name" value="Acyl_transf_3"/>
    <property type="match status" value="1"/>
</dbReference>
<protein>
    <submittedName>
        <fullName evidence="3">Serine/alanine racemase</fullName>
        <ecNumber evidence="3">5.1.1.-</ecNumber>
    </submittedName>
</protein>
<feature type="transmembrane region" description="Helical" evidence="1">
    <location>
        <begin position="200"/>
        <end position="225"/>
    </location>
</feature>
<evidence type="ECO:0000256" key="1">
    <source>
        <dbReference type="SAM" id="Phobius"/>
    </source>
</evidence>
<dbReference type="GO" id="GO:0016853">
    <property type="term" value="F:isomerase activity"/>
    <property type="evidence" value="ECO:0007669"/>
    <property type="project" value="UniProtKB-KW"/>
</dbReference>
<feature type="transmembrane region" description="Helical" evidence="1">
    <location>
        <begin position="174"/>
        <end position="193"/>
    </location>
</feature>
<dbReference type="GO" id="GO:0016747">
    <property type="term" value="F:acyltransferase activity, transferring groups other than amino-acyl groups"/>
    <property type="evidence" value="ECO:0007669"/>
    <property type="project" value="InterPro"/>
</dbReference>
<feature type="transmembrane region" description="Helical" evidence="1">
    <location>
        <begin position="298"/>
        <end position="315"/>
    </location>
</feature>